<gene>
    <name evidence="2" type="ORF">H9895_11175</name>
</gene>
<dbReference type="AlphaFoldDB" id="A0A9D1TKW7"/>
<feature type="domain" description="IDEAL" evidence="1">
    <location>
        <begin position="35"/>
        <end position="71"/>
    </location>
</feature>
<comment type="caution">
    <text evidence="2">The sequence shown here is derived from an EMBL/GenBank/DDBJ whole genome shotgun (WGS) entry which is preliminary data.</text>
</comment>
<dbReference type="InterPro" id="IPR027393">
    <property type="entry name" value="Virus_scaffolding_prot_C"/>
</dbReference>
<dbReference type="Pfam" id="PF08858">
    <property type="entry name" value="IDEAL"/>
    <property type="match status" value="1"/>
</dbReference>
<proteinExistence type="predicted"/>
<name>A0A9D1TKW7_9BACI</name>
<dbReference type="SMART" id="SM00914">
    <property type="entry name" value="IDEAL"/>
    <property type="match status" value="1"/>
</dbReference>
<reference evidence="2" key="1">
    <citation type="journal article" date="2021" name="PeerJ">
        <title>Extensive microbial diversity within the chicken gut microbiome revealed by metagenomics and culture.</title>
        <authorList>
            <person name="Gilroy R."/>
            <person name="Ravi A."/>
            <person name="Getino M."/>
            <person name="Pursley I."/>
            <person name="Horton D.L."/>
            <person name="Alikhan N.F."/>
            <person name="Baker D."/>
            <person name="Gharbi K."/>
            <person name="Hall N."/>
            <person name="Watson M."/>
            <person name="Adriaenssens E.M."/>
            <person name="Foster-Nyarko E."/>
            <person name="Jarju S."/>
            <person name="Secka A."/>
            <person name="Antonio M."/>
            <person name="Oren A."/>
            <person name="Chaudhuri R.R."/>
            <person name="La Ragione R."/>
            <person name="Hildebrand F."/>
            <person name="Pallen M.J."/>
        </authorList>
    </citation>
    <scope>NUCLEOTIDE SEQUENCE</scope>
    <source>
        <strain evidence="2">CHK169-2315</strain>
    </source>
</reference>
<dbReference type="Proteomes" id="UP000823937">
    <property type="component" value="Unassembled WGS sequence"/>
</dbReference>
<organism evidence="2 3">
    <name type="scientific">Candidatus Pseudogracilibacillus intestinigallinarum</name>
    <dbReference type="NCBI Taxonomy" id="2838742"/>
    <lineage>
        <taxon>Bacteria</taxon>
        <taxon>Bacillati</taxon>
        <taxon>Bacillota</taxon>
        <taxon>Bacilli</taxon>
        <taxon>Bacillales</taxon>
        <taxon>Bacillaceae</taxon>
        <taxon>Pseudogracilibacillus</taxon>
    </lineage>
</organism>
<accession>A0A9D1TKW7</accession>
<reference evidence="2" key="2">
    <citation type="submission" date="2021-04" db="EMBL/GenBank/DDBJ databases">
        <authorList>
            <person name="Gilroy R."/>
        </authorList>
    </citation>
    <scope>NUCLEOTIDE SEQUENCE</scope>
    <source>
        <strain evidence="2">CHK169-2315</strain>
    </source>
</reference>
<dbReference type="Gene3D" id="4.10.810.10">
    <property type="entry name" value="Virus Scaffolding Protein, Chain A"/>
    <property type="match status" value="1"/>
</dbReference>
<dbReference type="InterPro" id="IPR014957">
    <property type="entry name" value="IDEAL_dom"/>
</dbReference>
<dbReference type="EMBL" id="DXHX01000160">
    <property type="protein sequence ID" value="HIV75625.1"/>
    <property type="molecule type" value="Genomic_DNA"/>
</dbReference>
<evidence type="ECO:0000259" key="1">
    <source>
        <dbReference type="SMART" id="SM00914"/>
    </source>
</evidence>
<evidence type="ECO:0000313" key="2">
    <source>
        <dbReference type="EMBL" id="HIV75625.1"/>
    </source>
</evidence>
<protein>
    <submittedName>
        <fullName evidence="2">IDEAL domain-containing protein</fullName>
    </submittedName>
</protein>
<sequence>MKKQKTNYHIYRYKGKMLEAKKEAPFDISITARLLLDQLCYEWNKEHLQKQIDIALDEGDHDKFMQLSEQYRSYLLH</sequence>
<evidence type="ECO:0000313" key="3">
    <source>
        <dbReference type="Proteomes" id="UP000823937"/>
    </source>
</evidence>